<evidence type="ECO:0000256" key="3">
    <source>
        <dbReference type="ARBA" id="ARBA00022695"/>
    </source>
</evidence>
<dbReference type="InterPro" id="IPR041633">
    <property type="entry name" value="Polbeta"/>
</dbReference>
<keyword evidence="7" id="KW-0460">Magnesium</keyword>
<feature type="domain" description="Polymerase beta nucleotidyltransferase" evidence="8">
    <location>
        <begin position="15"/>
        <end position="108"/>
    </location>
</feature>
<dbReference type="KEGG" id="elim:B2M23_16495"/>
<dbReference type="Proteomes" id="UP000192391">
    <property type="component" value="Chromosome"/>
</dbReference>
<dbReference type="InterPro" id="IPR043519">
    <property type="entry name" value="NT_sf"/>
</dbReference>
<dbReference type="EMBL" id="CP019962">
    <property type="protein sequence ID" value="ARD67033.1"/>
    <property type="molecule type" value="Genomic_DNA"/>
</dbReference>
<dbReference type="GeneID" id="68363079"/>
<keyword evidence="5" id="KW-0547">Nucleotide-binding</keyword>
<dbReference type="AlphaFoldDB" id="A0AAC9W4K9"/>
<dbReference type="SUPFAM" id="SSF81301">
    <property type="entry name" value="Nucleotidyltransferase"/>
    <property type="match status" value="1"/>
</dbReference>
<gene>
    <name evidence="9" type="ORF">B2M23_16495</name>
</gene>
<dbReference type="Gene3D" id="3.30.460.10">
    <property type="entry name" value="Beta Polymerase, domain 2"/>
    <property type="match status" value="1"/>
</dbReference>
<comment type="cofactor">
    <cofactor evidence="1">
        <name>Mg(2+)</name>
        <dbReference type="ChEBI" id="CHEBI:18420"/>
    </cofactor>
</comment>
<evidence type="ECO:0000256" key="7">
    <source>
        <dbReference type="ARBA" id="ARBA00022842"/>
    </source>
</evidence>
<evidence type="ECO:0000259" key="8">
    <source>
        <dbReference type="Pfam" id="PF18765"/>
    </source>
</evidence>
<evidence type="ECO:0000313" key="10">
    <source>
        <dbReference type="Proteomes" id="UP000192391"/>
    </source>
</evidence>
<keyword evidence="3" id="KW-0548">Nucleotidyltransferase</keyword>
<dbReference type="GO" id="GO:0046872">
    <property type="term" value="F:metal ion binding"/>
    <property type="evidence" value="ECO:0007669"/>
    <property type="project" value="UniProtKB-KW"/>
</dbReference>
<dbReference type="PANTHER" id="PTHR33571:SF14">
    <property type="entry name" value="PROTEIN ADENYLYLTRANSFERASE MJ0435-RELATED"/>
    <property type="match status" value="1"/>
</dbReference>
<evidence type="ECO:0000256" key="2">
    <source>
        <dbReference type="ARBA" id="ARBA00022679"/>
    </source>
</evidence>
<keyword evidence="4" id="KW-0479">Metal-binding</keyword>
<proteinExistence type="predicted"/>
<dbReference type="Pfam" id="PF18765">
    <property type="entry name" value="Polbeta"/>
    <property type="match status" value="1"/>
</dbReference>
<dbReference type="InterPro" id="IPR052038">
    <property type="entry name" value="Type-VII_TA_antitoxin"/>
</dbReference>
<evidence type="ECO:0000256" key="5">
    <source>
        <dbReference type="ARBA" id="ARBA00022741"/>
    </source>
</evidence>
<dbReference type="RefSeq" id="WP_013380223.1">
    <property type="nucleotide sequence ID" value="NZ_CP019962.1"/>
</dbReference>
<protein>
    <submittedName>
        <fullName evidence="9">Nucleotidyltransferase</fullName>
    </submittedName>
</protein>
<evidence type="ECO:0000256" key="6">
    <source>
        <dbReference type="ARBA" id="ARBA00022840"/>
    </source>
</evidence>
<dbReference type="CDD" id="cd05403">
    <property type="entry name" value="NT_KNTase_like"/>
    <property type="match status" value="1"/>
</dbReference>
<sequence>MNDVLYSIDEIRRKARPILKKHGVKRAFLFGSYARGEANAESDIDIKIEKGKIETLFELGALYEDLNDAFNTDVDLVTDEALSHPMNKDITEKINRNIIKEEQLIYEEEY</sequence>
<dbReference type="PANTHER" id="PTHR33571">
    <property type="entry name" value="SSL8005 PROTEIN"/>
    <property type="match status" value="1"/>
</dbReference>
<reference evidence="10" key="1">
    <citation type="journal article" date="2017" name="Sci. Rep.">
        <title>Determination of the Genome and Primary Transcriptome of Syngas Fermenting Eubacterium limosum ATCC 8486.</title>
        <authorList>
            <person name="Song Y."/>
            <person name="Shin J."/>
            <person name="Jeong Y."/>
            <person name="Jin S."/>
            <person name="Lee J.K."/>
            <person name="Kim D.R."/>
            <person name="Kim S.C."/>
            <person name="Cho S."/>
            <person name="Cho B.K."/>
        </authorList>
    </citation>
    <scope>NUCLEOTIDE SEQUENCE [LARGE SCALE GENOMIC DNA]</scope>
    <source>
        <strain evidence="10">ATCC 8486</strain>
    </source>
</reference>
<name>A0AAC9W4K9_EUBLI</name>
<organism evidence="9 10">
    <name type="scientific">Eubacterium limosum</name>
    <dbReference type="NCBI Taxonomy" id="1736"/>
    <lineage>
        <taxon>Bacteria</taxon>
        <taxon>Bacillati</taxon>
        <taxon>Bacillota</taxon>
        <taxon>Clostridia</taxon>
        <taxon>Eubacteriales</taxon>
        <taxon>Eubacteriaceae</taxon>
        <taxon>Eubacterium</taxon>
    </lineage>
</organism>
<keyword evidence="6" id="KW-0067">ATP-binding</keyword>
<keyword evidence="2" id="KW-0808">Transferase</keyword>
<evidence type="ECO:0000256" key="1">
    <source>
        <dbReference type="ARBA" id="ARBA00001946"/>
    </source>
</evidence>
<accession>A0AAC9W4K9</accession>
<evidence type="ECO:0000256" key="4">
    <source>
        <dbReference type="ARBA" id="ARBA00022723"/>
    </source>
</evidence>
<evidence type="ECO:0000313" key="9">
    <source>
        <dbReference type="EMBL" id="ARD67033.1"/>
    </source>
</evidence>
<dbReference type="GO" id="GO:0005524">
    <property type="term" value="F:ATP binding"/>
    <property type="evidence" value="ECO:0007669"/>
    <property type="project" value="UniProtKB-KW"/>
</dbReference>
<dbReference type="GO" id="GO:0016779">
    <property type="term" value="F:nucleotidyltransferase activity"/>
    <property type="evidence" value="ECO:0007669"/>
    <property type="project" value="UniProtKB-KW"/>
</dbReference>